<evidence type="ECO:0000256" key="1">
    <source>
        <dbReference type="SAM" id="MobiDB-lite"/>
    </source>
</evidence>
<dbReference type="PANTHER" id="PTHR38004:SF1">
    <property type="entry name" value="PROLINE-RICH PROTEIN 33"/>
    <property type="match status" value="1"/>
</dbReference>
<dbReference type="Bgee" id="ENSECAG00000032952">
    <property type="expression patterns" value="Expressed in muscle tissue and 16 other cell types or tissues"/>
</dbReference>
<organism evidence="2 3">
    <name type="scientific">Equus caballus</name>
    <name type="common">Horse</name>
    <dbReference type="NCBI Taxonomy" id="9796"/>
    <lineage>
        <taxon>Eukaryota</taxon>
        <taxon>Metazoa</taxon>
        <taxon>Chordata</taxon>
        <taxon>Craniata</taxon>
        <taxon>Vertebrata</taxon>
        <taxon>Euteleostomi</taxon>
        <taxon>Mammalia</taxon>
        <taxon>Eutheria</taxon>
        <taxon>Laurasiatheria</taxon>
        <taxon>Perissodactyla</taxon>
        <taxon>Equidae</taxon>
        <taxon>Equus</taxon>
    </lineage>
</organism>
<evidence type="ECO:0000313" key="3">
    <source>
        <dbReference type="Proteomes" id="UP000002281"/>
    </source>
</evidence>
<feature type="region of interest" description="Disordered" evidence="1">
    <location>
        <begin position="17"/>
        <end position="185"/>
    </location>
</feature>
<feature type="compositionally biased region" description="Low complexity" evidence="1">
    <location>
        <begin position="379"/>
        <end position="390"/>
    </location>
</feature>
<dbReference type="GeneTree" id="ENSGT00390000016727"/>
<name>A0A3Q2HTQ2_HORSE</name>
<protein>
    <submittedName>
        <fullName evidence="2">Proline rich 33</fullName>
    </submittedName>
</protein>
<feature type="region of interest" description="Disordered" evidence="1">
    <location>
        <begin position="355"/>
        <end position="418"/>
    </location>
</feature>
<feature type="compositionally biased region" description="Basic and acidic residues" evidence="1">
    <location>
        <begin position="156"/>
        <end position="165"/>
    </location>
</feature>
<reference evidence="2" key="2">
    <citation type="submission" date="2025-08" db="UniProtKB">
        <authorList>
            <consortium name="Ensembl"/>
        </authorList>
    </citation>
    <scope>IDENTIFICATION</scope>
    <source>
        <strain evidence="2">Thoroughbred</strain>
    </source>
</reference>
<dbReference type="Proteomes" id="UP000002281">
    <property type="component" value="Chromosome 12"/>
</dbReference>
<sequence length="549" mass="58245">METGMWPCLWVKEECRLGRRTSLLSPRPRHEKQPSAPSSQHQPGDHPGPEPSADTVASWPPSSGQGAAMLISAASMAPEAVGPCPQGPPGPPPPLLPKPGKDNLRLQKLLRKAARKKMTGGGPPAPLGAFRISLSPVSEASHDQETTAPQSAEAPRPAEARRPVEAPRPAEAPRSAKEAPRPAEAPRVVAALPRTPHTPVIHHVVSPLQKSTFSFSLTQRRSLATHFKATSPQLVTPAPEPTRSPSGFAQVLAPAVGATHVSQVHIRLTPSPQAGISEHPQTALDGGPGSQDQDTTLCLPGAQPVIPVAHIRPLPTGAQTASPWPEMSPVPRPPPGFQASVPREVSTRVVVPIAPTYHSPGLSPYRPASVAPDAECTEEPPTTGPTAVPEQVSSPHRASSPTPPSGPHPCPVPKVAPKPQLSGWIRLKKQLMEEPPFPGPEPGPERAEQEVTVPASPAPRPPVSRASRMWDAVLYRMSVAESRGSPAGPRDGACTLAGLSRLPFLCRPRFNARKLQEVATRPPPKSHPVLELSPQPRNFNRTAAGWRLQ</sequence>
<accession>A0A3Q2HTQ2</accession>
<gene>
    <name evidence="2" type="primary">PRR33</name>
</gene>
<dbReference type="InParanoid" id="A0A3Q2HTQ2"/>
<proteinExistence type="predicted"/>
<feature type="compositionally biased region" description="Basic residues" evidence="1">
    <location>
        <begin position="108"/>
        <end position="118"/>
    </location>
</feature>
<evidence type="ECO:0000313" key="2">
    <source>
        <dbReference type="Ensembl" id="ENSECAP00000038459.2"/>
    </source>
</evidence>
<feature type="region of interest" description="Disordered" evidence="1">
    <location>
        <begin position="317"/>
        <end position="340"/>
    </location>
</feature>
<reference evidence="2 3" key="1">
    <citation type="journal article" date="2009" name="Science">
        <title>Genome sequence, comparative analysis, and population genetics of the domestic horse.</title>
        <authorList>
            <consortium name="Broad Institute Genome Sequencing Platform"/>
            <consortium name="Broad Institute Whole Genome Assembly Team"/>
            <person name="Wade C.M."/>
            <person name="Giulotto E."/>
            <person name="Sigurdsson S."/>
            <person name="Zoli M."/>
            <person name="Gnerre S."/>
            <person name="Imsland F."/>
            <person name="Lear T.L."/>
            <person name="Adelson D.L."/>
            <person name="Bailey E."/>
            <person name="Bellone R.R."/>
            <person name="Bloecker H."/>
            <person name="Distl O."/>
            <person name="Edgar R.C."/>
            <person name="Garber M."/>
            <person name="Leeb T."/>
            <person name="Mauceli E."/>
            <person name="MacLeod J.N."/>
            <person name="Penedo M.C.T."/>
            <person name="Raison J.M."/>
            <person name="Sharpe T."/>
            <person name="Vogel J."/>
            <person name="Andersson L."/>
            <person name="Antczak D.F."/>
            <person name="Biagi T."/>
            <person name="Binns M.M."/>
            <person name="Chowdhary B.P."/>
            <person name="Coleman S.J."/>
            <person name="Della Valle G."/>
            <person name="Fryc S."/>
            <person name="Guerin G."/>
            <person name="Hasegawa T."/>
            <person name="Hill E.W."/>
            <person name="Jurka J."/>
            <person name="Kiialainen A."/>
            <person name="Lindgren G."/>
            <person name="Liu J."/>
            <person name="Magnani E."/>
            <person name="Mickelson J.R."/>
            <person name="Murray J."/>
            <person name="Nergadze S.G."/>
            <person name="Onofrio R."/>
            <person name="Pedroni S."/>
            <person name="Piras M.F."/>
            <person name="Raudsepp T."/>
            <person name="Rocchi M."/>
            <person name="Roeed K.H."/>
            <person name="Ryder O.A."/>
            <person name="Searle S."/>
            <person name="Skow L."/>
            <person name="Swinburne J.E."/>
            <person name="Syvaenen A.C."/>
            <person name="Tozaki T."/>
            <person name="Valberg S.J."/>
            <person name="Vaudin M."/>
            <person name="White J.R."/>
            <person name="Zody M.C."/>
            <person name="Lander E.S."/>
            <person name="Lindblad-Toh K."/>
        </authorList>
    </citation>
    <scope>NUCLEOTIDE SEQUENCE [LARGE SCALE GENOMIC DNA]</scope>
    <source>
        <strain evidence="2 3">Thoroughbred</strain>
    </source>
</reference>
<feature type="compositionally biased region" description="Pro residues" evidence="1">
    <location>
        <begin position="85"/>
        <end position="97"/>
    </location>
</feature>
<dbReference type="Pfam" id="PF15485">
    <property type="entry name" value="DUF4643"/>
    <property type="match status" value="1"/>
</dbReference>
<dbReference type="PaxDb" id="9796-ENSECAP00000038459"/>
<feature type="region of interest" description="Disordered" evidence="1">
    <location>
        <begin position="516"/>
        <end position="549"/>
    </location>
</feature>
<dbReference type="InterPro" id="IPR028004">
    <property type="entry name" value="DUF4643"/>
</dbReference>
<reference evidence="2" key="3">
    <citation type="submission" date="2025-09" db="UniProtKB">
        <authorList>
            <consortium name="Ensembl"/>
        </authorList>
    </citation>
    <scope>IDENTIFICATION</scope>
    <source>
        <strain evidence="2">Thoroughbred</strain>
    </source>
</reference>
<keyword evidence="3" id="KW-1185">Reference proteome</keyword>
<dbReference type="PANTHER" id="PTHR38004">
    <property type="entry name" value="PROLINE-RICH PROTEIN 33"/>
    <property type="match status" value="1"/>
</dbReference>
<feature type="region of interest" description="Disordered" evidence="1">
    <location>
        <begin position="271"/>
        <end position="295"/>
    </location>
</feature>
<dbReference type="Ensembl" id="ENSECAT00000060662.2">
    <property type="protein sequence ID" value="ENSECAP00000038459.2"/>
    <property type="gene ID" value="ENSECAG00000032952.2"/>
</dbReference>
<feature type="region of interest" description="Disordered" evidence="1">
    <location>
        <begin position="433"/>
        <end position="464"/>
    </location>
</feature>
<feature type="compositionally biased region" description="Pro residues" evidence="1">
    <location>
        <begin position="326"/>
        <end position="336"/>
    </location>
</feature>
<dbReference type="AlphaFoldDB" id="A0A3Q2HTQ2"/>
<feature type="compositionally biased region" description="Pro residues" evidence="1">
    <location>
        <begin position="401"/>
        <end position="416"/>
    </location>
</feature>